<evidence type="ECO:0008006" key="7">
    <source>
        <dbReference type="Google" id="ProtNLM"/>
    </source>
</evidence>
<keyword evidence="4" id="KW-0802">TPR repeat</keyword>
<dbReference type="EMBL" id="JBHFEH010000009">
    <property type="protein sequence ID" value="KAL2056034.1"/>
    <property type="molecule type" value="Genomic_DNA"/>
</dbReference>
<evidence type="ECO:0000256" key="4">
    <source>
        <dbReference type="ARBA" id="ARBA00022803"/>
    </source>
</evidence>
<comment type="subcellular location">
    <subcellularLocation>
        <location evidence="1">Cytoplasm</location>
    </subcellularLocation>
</comment>
<dbReference type="InterPro" id="IPR011990">
    <property type="entry name" value="TPR-like_helical_dom_sf"/>
</dbReference>
<reference evidence="5 6" key="1">
    <citation type="submission" date="2024-09" db="EMBL/GenBank/DDBJ databases">
        <title>Rethinking Asexuality: The Enigmatic Case of Functional Sexual Genes in Lepraria (Stereocaulaceae).</title>
        <authorList>
            <person name="Doellman M."/>
            <person name="Sun Y."/>
            <person name="Barcenas-Pena A."/>
            <person name="Lumbsch H.T."/>
            <person name="Grewe F."/>
        </authorList>
    </citation>
    <scope>NUCLEOTIDE SEQUENCE [LARGE SCALE GENOMIC DNA]</scope>
    <source>
        <strain evidence="5 6">Grewe 0041</strain>
    </source>
</reference>
<evidence type="ECO:0000313" key="6">
    <source>
        <dbReference type="Proteomes" id="UP001590951"/>
    </source>
</evidence>
<dbReference type="PANTHER" id="PTHR45783:SF3">
    <property type="entry name" value="KINESIN LIGHT CHAIN"/>
    <property type="match status" value="1"/>
</dbReference>
<keyword evidence="3" id="KW-0677">Repeat</keyword>
<evidence type="ECO:0000256" key="2">
    <source>
        <dbReference type="ARBA" id="ARBA00022490"/>
    </source>
</evidence>
<keyword evidence="6" id="KW-1185">Reference proteome</keyword>
<evidence type="ECO:0000256" key="1">
    <source>
        <dbReference type="ARBA" id="ARBA00004496"/>
    </source>
</evidence>
<gene>
    <name evidence="5" type="ORF">ABVK25_003676</name>
</gene>
<dbReference type="Pfam" id="PF13424">
    <property type="entry name" value="TPR_12"/>
    <property type="match status" value="1"/>
</dbReference>
<keyword evidence="2" id="KW-0963">Cytoplasm</keyword>
<comment type="caution">
    <text evidence="5">The sequence shown here is derived from an EMBL/GenBank/DDBJ whole genome shotgun (WGS) entry which is preliminary data.</text>
</comment>
<evidence type="ECO:0000313" key="5">
    <source>
        <dbReference type="EMBL" id="KAL2056034.1"/>
    </source>
</evidence>
<dbReference type="InterPro" id="IPR002151">
    <property type="entry name" value="Kinesin_light"/>
</dbReference>
<dbReference type="PANTHER" id="PTHR45783">
    <property type="entry name" value="KINESIN LIGHT CHAIN"/>
    <property type="match status" value="1"/>
</dbReference>
<proteinExistence type="predicted"/>
<name>A0ABR4BDW5_9LECA</name>
<dbReference type="Gene3D" id="1.25.40.10">
    <property type="entry name" value="Tetratricopeptide repeat domain"/>
    <property type="match status" value="2"/>
</dbReference>
<sequence length="250" mass="28683">MNNLGVALAGQRKFDEAEELYRKTVELRQKVLGKAHAATILSMNDLQWIFVQSDRPEEAEKVLREMLVSATKALPTLTNIEKFAEAEDVLQNTAKLMNNDQGEKNKESLDCNNDLVLLLLNKKYKKSVQGHEFAQRIVTRRTELLGEEHIRTLWMRNCLAVSLSYHTVNGGDYTEAEKQFKKNDELQSKGLGDDHMDTLLNLQSLTWICFRQDKFQEAEVLRGDEGAKKAWQEWEKAKEEAAKEEALKQA</sequence>
<accession>A0ABR4BDW5</accession>
<evidence type="ECO:0000256" key="3">
    <source>
        <dbReference type="ARBA" id="ARBA00022737"/>
    </source>
</evidence>
<organism evidence="5 6">
    <name type="scientific">Lepraria finkii</name>
    <dbReference type="NCBI Taxonomy" id="1340010"/>
    <lineage>
        <taxon>Eukaryota</taxon>
        <taxon>Fungi</taxon>
        <taxon>Dikarya</taxon>
        <taxon>Ascomycota</taxon>
        <taxon>Pezizomycotina</taxon>
        <taxon>Lecanoromycetes</taxon>
        <taxon>OSLEUM clade</taxon>
        <taxon>Lecanoromycetidae</taxon>
        <taxon>Lecanorales</taxon>
        <taxon>Lecanorineae</taxon>
        <taxon>Stereocaulaceae</taxon>
        <taxon>Lepraria</taxon>
    </lineage>
</organism>
<protein>
    <recommendedName>
        <fullName evidence="7">Kinesin light chain</fullName>
    </recommendedName>
</protein>
<dbReference type="SUPFAM" id="SSF48452">
    <property type="entry name" value="TPR-like"/>
    <property type="match status" value="2"/>
</dbReference>
<dbReference type="Proteomes" id="UP001590951">
    <property type="component" value="Unassembled WGS sequence"/>
</dbReference>